<sequence>MNILLQQLPQSGYVSLVVLSVAQQNRGTGCRFTMPATSFKEYRPGVAPYARRITAAEWGEHRELLTSLHNQHLSRRRILEVLADHDFRPSKGQLVSKMMQWGLMVSLEPSNQSSLPNSIHTTVTARSYETCLSVLQEAQVGSLESLRTDIEDRGLGSLYEAEGTRSCERNDGDGSGIVPIGDTAIPSPDTSKTLSQSYSAPACGESEMLFPQSILGWANTARVSPDIRVSPDTFPKVDRDATFSRHEQSQPTSDSGIVSIPRSIGKALRDSGVIFGHCTNCSGPCTIHSGLDSTRFRRHILAAIYSSYRGLLGIPRRWPCDCDIFITIDCATVERASLFYWKMLQKSTTTQILSQAVALIYIWHTSAGFTPEQDSQYRCLIRSSTKTYLKLAMRRDIRNPVVSDLTQELANIYAALYEDSEMQPLGWPRSYGTSRSDIRSLQGRYRSWCGALGMAVPDTIDHAISCMPIWDFLDSDVTSFDKKVSWVQRPLNRKKWPQLGGLEGSDAMSIRTTSSDSSLARFQALAIRLRFNVSTSSLGSLRSKWSGHMSEDSWKLENVMEIDEDTTQPSESHRP</sequence>
<gene>
    <name evidence="3" type="ORF">PMZ80_005402</name>
</gene>
<protein>
    <recommendedName>
        <fullName evidence="2">Clr5 domain-containing protein</fullName>
    </recommendedName>
</protein>
<evidence type="ECO:0000313" key="3">
    <source>
        <dbReference type="EMBL" id="KAK5942836.1"/>
    </source>
</evidence>
<accession>A0ABR0RQG7</accession>
<feature type="compositionally biased region" description="Polar residues" evidence="1">
    <location>
        <begin position="188"/>
        <end position="198"/>
    </location>
</feature>
<feature type="region of interest" description="Disordered" evidence="1">
    <location>
        <begin position="164"/>
        <end position="198"/>
    </location>
</feature>
<dbReference type="Proteomes" id="UP001334248">
    <property type="component" value="Unassembled WGS sequence"/>
</dbReference>
<dbReference type="EMBL" id="JAVHJV010000005">
    <property type="protein sequence ID" value="KAK5942836.1"/>
    <property type="molecule type" value="Genomic_DNA"/>
</dbReference>
<dbReference type="RefSeq" id="XP_064730926.1">
    <property type="nucleotide sequence ID" value="XM_064873822.1"/>
</dbReference>
<keyword evidence="4" id="KW-1185">Reference proteome</keyword>
<comment type="caution">
    <text evidence="3">The sequence shown here is derived from an EMBL/GenBank/DDBJ whole genome shotgun (WGS) entry which is preliminary data.</text>
</comment>
<proteinExistence type="predicted"/>
<evidence type="ECO:0000259" key="2">
    <source>
        <dbReference type="Pfam" id="PF14420"/>
    </source>
</evidence>
<feature type="domain" description="Clr5" evidence="2">
    <location>
        <begin position="55"/>
        <end position="103"/>
    </location>
</feature>
<reference evidence="3 4" key="1">
    <citation type="journal article" date="2023" name="Res Sq">
        <title>Genomic and morphological characterization of Knufia obscura isolated from the Mars 2020 spacecraft assembly facility.</title>
        <authorList>
            <person name="Chander A.M."/>
            <person name="Teixeira M.M."/>
            <person name="Singh N.K."/>
            <person name="Williams M.P."/>
            <person name="Parker C.W."/>
            <person name="Leo P."/>
            <person name="Stajich J.E."/>
            <person name="Torok T."/>
            <person name="Tighe S."/>
            <person name="Mason C.E."/>
            <person name="Venkateswaran K."/>
        </authorList>
    </citation>
    <scope>NUCLEOTIDE SEQUENCE [LARGE SCALE GENOMIC DNA]</scope>
    <source>
        <strain evidence="3 4">CCFEE 5817</strain>
    </source>
</reference>
<dbReference type="InterPro" id="IPR025676">
    <property type="entry name" value="Clr5_dom"/>
</dbReference>
<organism evidence="3 4">
    <name type="scientific">Knufia obscura</name>
    <dbReference type="NCBI Taxonomy" id="1635080"/>
    <lineage>
        <taxon>Eukaryota</taxon>
        <taxon>Fungi</taxon>
        <taxon>Dikarya</taxon>
        <taxon>Ascomycota</taxon>
        <taxon>Pezizomycotina</taxon>
        <taxon>Eurotiomycetes</taxon>
        <taxon>Chaetothyriomycetidae</taxon>
        <taxon>Chaetothyriales</taxon>
        <taxon>Trichomeriaceae</taxon>
        <taxon>Knufia</taxon>
    </lineage>
</organism>
<evidence type="ECO:0000256" key="1">
    <source>
        <dbReference type="SAM" id="MobiDB-lite"/>
    </source>
</evidence>
<dbReference type="GeneID" id="89998851"/>
<dbReference type="Pfam" id="PF14420">
    <property type="entry name" value="Clr5"/>
    <property type="match status" value="1"/>
</dbReference>
<name>A0ABR0RQG7_9EURO</name>
<evidence type="ECO:0000313" key="4">
    <source>
        <dbReference type="Proteomes" id="UP001334248"/>
    </source>
</evidence>